<evidence type="ECO:0000313" key="1">
    <source>
        <dbReference type="EMBL" id="KAG8637932.1"/>
    </source>
</evidence>
<protein>
    <submittedName>
        <fullName evidence="1">Uncharacterized protein</fullName>
    </submittedName>
</protein>
<dbReference type="EMBL" id="CM004401">
    <property type="protein sequence ID" value="KAG8637932.1"/>
    <property type="molecule type" value="Genomic_DNA"/>
</dbReference>
<gene>
    <name evidence="1" type="ORF">MANES_15G175412v8</name>
</gene>
<proteinExistence type="predicted"/>
<evidence type="ECO:0000313" key="2">
    <source>
        <dbReference type="Proteomes" id="UP000091857"/>
    </source>
</evidence>
<organism evidence="1 2">
    <name type="scientific">Manihot esculenta</name>
    <name type="common">Cassava</name>
    <name type="synonym">Jatropha manihot</name>
    <dbReference type="NCBI Taxonomy" id="3983"/>
    <lineage>
        <taxon>Eukaryota</taxon>
        <taxon>Viridiplantae</taxon>
        <taxon>Streptophyta</taxon>
        <taxon>Embryophyta</taxon>
        <taxon>Tracheophyta</taxon>
        <taxon>Spermatophyta</taxon>
        <taxon>Magnoliopsida</taxon>
        <taxon>eudicotyledons</taxon>
        <taxon>Gunneridae</taxon>
        <taxon>Pentapetalae</taxon>
        <taxon>rosids</taxon>
        <taxon>fabids</taxon>
        <taxon>Malpighiales</taxon>
        <taxon>Euphorbiaceae</taxon>
        <taxon>Crotonoideae</taxon>
        <taxon>Manihoteae</taxon>
        <taxon>Manihot</taxon>
    </lineage>
</organism>
<name>A0ACB7GCI6_MANES</name>
<feature type="non-terminal residue" evidence="1">
    <location>
        <position position="156"/>
    </location>
</feature>
<sequence length="156" mass="17669">MKHTYDQSHRPLVGDKVLLRLQPYRQTSVAKRRNQKLSARFYGPFVIVERVGSMAYKLDLPADSKLHSVFHVSSLKPYHEDQSAPTPLLPSFLGSHKVLVHWNHSSPADASWEKVQAFSAKYPDFQLEDKLPLGAGSNVTKPLQVYTRFSHGSKSK</sequence>
<comment type="caution">
    <text evidence="1">The sequence shown here is derived from an EMBL/GenBank/DDBJ whole genome shotgun (WGS) entry which is preliminary data.</text>
</comment>
<dbReference type="Proteomes" id="UP000091857">
    <property type="component" value="Chromosome 15"/>
</dbReference>
<keyword evidence="2" id="KW-1185">Reference proteome</keyword>
<reference evidence="2" key="1">
    <citation type="journal article" date="2016" name="Nat. Biotechnol.">
        <title>Sequencing wild and cultivated cassava and related species reveals extensive interspecific hybridization and genetic diversity.</title>
        <authorList>
            <person name="Bredeson J.V."/>
            <person name="Lyons J.B."/>
            <person name="Prochnik S.E."/>
            <person name="Wu G.A."/>
            <person name="Ha C.M."/>
            <person name="Edsinger-Gonzales E."/>
            <person name="Grimwood J."/>
            <person name="Schmutz J."/>
            <person name="Rabbi I.Y."/>
            <person name="Egesi C."/>
            <person name="Nauluvula P."/>
            <person name="Lebot V."/>
            <person name="Ndunguru J."/>
            <person name="Mkamilo G."/>
            <person name="Bart R.S."/>
            <person name="Setter T.L."/>
            <person name="Gleadow R.M."/>
            <person name="Kulakow P."/>
            <person name="Ferguson M.E."/>
            <person name="Rounsley S."/>
            <person name="Rokhsar D.S."/>
        </authorList>
    </citation>
    <scope>NUCLEOTIDE SEQUENCE [LARGE SCALE GENOMIC DNA]</scope>
    <source>
        <strain evidence="2">cv. AM560-2</strain>
    </source>
</reference>
<accession>A0ACB7GCI6</accession>